<keyword evidence="4" id="KW-0418">Kinase</keyword>
<feature type="compositionally biased region" description="Low complexity" evidence="7">
    <location>
        <begin position="1253"/>
        <end position="1305"/>
    </location>
</feature>
<feature type="compositionally biased region" description="Basic and acidic residues" evidence="7">
    <location>
        <begin position="753"/>
        <end position="764"/>
    </location>
</feature>
<dbReference type="InterPro" id="IPR036770">
    <property type="entry name" value="Ankyrin_rpt-contain_sf"/>
</dbReference>
<feature type="compositionally biased region" description="Polar residues" evidence="7">
    <location>
        <begin position="333"/>
        <end position="344"/>
    </location>
</feature>
<dbReference type="InterPro" id="IPR036188">
    <property type="entry name" value="FAD/NAD-bd_sf"/>
</dbReference>
<evidence type="ECO:0000256" key="6">
    <source>
        <dbReference type="PROSITE-ProRule" id="PRU00023"/>
    </source>
</evidence>
<accession>A0A9P5S7Q1</accession>
<dbReference type="SUPFAM" id="SSF51905">
    <property type="entry name" value="FAD/NAD(P)-binding domain"/>
    <property type="match status" value="1"/>
</dbReference>
<evidence type="ECO:0000259" key="8">
    <source>
        <dbReference type="PROSITE" id="PS50011"/>
    </source>
</evidence>
<protein>
    <recommendedName>
        <fullName evidence="8">Protein kinase domain-containing protein</fullName>
    </recommendedName>
</protein>
<dbReference type="SUPFAM" id="SSF56112">
    <property type="entry name" value="Protein kinase-like (PK-like)"/>
    <property type="match status" value="1"/>
</dbReference>
<evidence type="ECO:0000256" key="5">
    <source>
        <dbReference type="ARBA" id="ARBA00022840"/>
    </source>
</evidence>
<name>A0A9P5S7Q1_9FUNG</name>
<dbReference type="InterPro" id="IPR000719">
    <property type="entry name" value="Prot_kinase_dom"/>
</dbReference>
<feature type="repeat" description="ANK" evidence="6">
    <location>
        <begin position="1043"/>
        <end position="1077"/>
    </location>
</feature>
<feature type="compositionally biased region" description="Basic and acidic residues" evidence="7">
    <location>
        <begin position="842"/>
        <end position="862"/>
    </location>
</feature>
<dbReference type="Proteomes" id="UP000748756">
    <property type="component" value="Unassembled WGS sequence"/>
</dbReference>
<keyword evidence="5" id="KW-0067">ATP-binding</keyword>
<evidence type="ECO:0000256" key="7">
    <source>
        <dbReference type="SAM" id="MobiDB-lite"/>
    </source>
</evidence>
<evidence type="ECO:0000256" key="4">
    <source>
        <dbReference type="ARBA" id="ARBA00022777"/>
    </source>
</evidence>
<keyword evidence="6" id="KW-0040">ANK repeat</keyword>
<dbReference type="PROSITE" id="PS50011">
    <property type="entry name" value="PROTEIN_KINASE_DOM"/>
    <property type="match status" value="1"/>
</dbReference>
<feature type="domain" description="Protein kinase" evidence="8">
    <location>
        <begin position="39"/>
        <end position="292"/>
    </location>
</feature>
<dbReference type="GO" id="GO:0005524">
    <property type="term" value="F:ATP binding"/>
    <property type="evidence" value="ECO:0007669"/>
    <property type="project" value="UniProtKB-KW"/>
</dbReference>
<evidence type="ECO:0000313" key="9">
    <source>
        <dbReference type="EMBL" id="KAF9155317.1"/>
    </source>
</evidence>
<dbReference type="Gene3D" id="3.50.50.60">
    <property type="entry name" value="FAD/NAD(P)-binding domain"/>
    <property type="match status" value="1"/>
</dbReference>
<dbReference type="PANTHER" id="PTHR44329">
    <property type="entry name" value="SERINE/THREONINE-PROTEIN KINASE TNNI3K-RELATED"/>
    <property type="match status" value="1"/>
</dbReference>
<dbReference type="Pfam" id="PF12796">
    <property type="entry name" value="Ank_2"/>
    <property type="match status" value="1"/>
</dbReference>
<dbReference type="SMART" id="SM00248">
    <property type="entry name" value="ANK"/>
    <property type="match status" value="7"/>
</dbReference>
<feature type="compositionally biased region" description="Pro residues" evidence="7">
    <location>
        <begin position="621"/>
        <end position="634"/>
    </location>
</feature>
<evidence type="ECO:0000256" key="3">
    <source>
        <dbReference type="ARBA" id="ARBA00022741"/>
    </source>
</evidence>
<proteinExistence type="inferred from homology"/>
<dbReference type="InterPro" id="IPR002110">
    <property type="entry name" value="Ankyrin_rpt"/>
</dbReference>
<feature type="region of interest" description="Disordered" evidence="7">
    <location>
        <begin position="536"/>
        <end position="878"/>
    </location>
</feature>
<feature type="repeat" description="ANK" evidence="6">
    <location>
        <begin position="1078"/>
        <end position="1111"/>
    </location>
</feature>
<dbReference type="PROSITE" id="PS50088">
    <property type="entry name" value="ANK_REPEAT"/>
    <property type="match status" value="2"/>
</dbReference>
<feature type="compositionally biased region" description="Pro residues" evidence="7">
    <location>
        <begin position="537"/>
        <end position="549"/>
    </location>
</feature>
<feature type="compositionally biased region" description="Polar residues" evidence="7">
    <location>
        <begin position="721"/>
        <end position="744"/>
    </location>
</feature>
<comment type="caution">
    <text evidence="9">The sequence shown here is derived from an EMBL/GenBank/DDBJ whole genome shotgun (WGS) entry which is preliminary data.</text>
</comment>
<dbReference type="PANTHER" id="PTHR44329:SF288">
    <property type="entry name" value="MITOGEN-ACTIVATED PROTEIN KINASE KINASE KINASE 20"/>
    <property type="match status" value="1"/>
</dbReference>
<dbReference type="Pfam" id="PF07714">
    <property type="entry name" value="PK_Tyr_Ser-Thr"/>
    <property type="match status" value="1"/>
</dbReference>
<dbReference type="SUPFAM" id="SSF48403">
    <property type="entry name" value="Ankyrin repeat"/>
    <property type="match status" value="1"/>
</dbReference>
<feature type="region of interest" description="Disordered" evidence="7">
    <location>
        <begin position="1222"/>
        <end position="1305"/>
    </location>
</feature>
<reference evidence="9" key="1">
    <citation type="journal article" date="2020" name="Fungal Divers.">
        <title>Resolving the Mortierellaceae phylogeny through synthesis of multi-gene phylogenetics and phylogenomics.</title>
        <authorList>
            <person name="Vandepol N."/>
            <person name="Liber J."/>
            <person name="Desiro A."/>
            <person name="Na H."/>
            <person name="Kennedy M."/>
            <person name="Barry K."/>
            <person name="Grigoriev I.V."/>
            <person name="Miller A.N."/>
            <person name="O'Donnell K."/>
            <person name="Stajich J.E."/>
            <person name="Bonito G."/>
        </authorList>
    </citation>
    <scope>NUCLEOTIDE SEQUENCE</scope>
    <source>
        <strain evidence="9">NRRL 6426</strain>
    </source>
</reference>
<feature type="region of interest" description="Disordered" evidence="7">
    <location>
        <begin position="300"/>
        <end position="472"/>
    </location>
</feature>
<feature type="compositionally biased region" description="Low complexity" evidence="7">
    <location>
        <begin position="550"/>
        <end position="567"/>
    </location>
</feature>
<dbReference type="PROSITE" id="PS50297">
    <property type="entry name" value="ANK_REP_REGION"/>
    <property type="match status" value="2"/>
</dbReference>
<evidence type="ECO:0000313" key="10">
    <source>
        <dbReference type="Proteomes" id="UP000748756"/>
    </source>
</evidence>
<feature type="compositionally biased region" description="Polar residues" evidence="7">
    <location>
        <begin position="401"/>
        <end position="423"/>
    </location>
</feature>
<dbReference type="Gene3D" id="1.25.40.20">
    <property type="entry name" value="Ankyrin repeat-containing domain"/>
    <property type="match status" value="2"/>
</dbReference>
<dbReference type="InterPro" id="IPR051681">
    <property type="entry name" value="Ser/Thr_Kinases-Pseudokinases"/>
</dbReference>
<gene>
    <name evidence="9" type="ORF">BG015_010341</name>
</gene>
<feature type="compositionally biased region" description="Pro residues" evidence="7">
    <location>
        <begin position="301"/>
        <end position="314"/>
    </location>
</feature>
<organism evidence="9 10">
    <name type="scientific">Linnemannia schmuckeri</name>
    <dbReference type="NCBI Taxonomy" id="64567"/>
    <lineage>
        <taxon>Eukaryota</taxon>
        <taxon>Fungi</taxon>
        <taxon>Fungi incertae sedis</taxon>
        <taxon>Mucoromycota</taxon>
        <taxon>Mortierellomycotina</taxon>
        <taxon>Mortierellomycetes</taxon>
        <taxon>Mortierellales</taxon>
        <taxon>Mortierellaceae</taxon>
        <taxon>Linnemannia</taxon>
    </lineage>
</organism>
<keyword evidence="10" id="KW-1185">Reference proteome</keyword>
<dbReference type="InterPro" id="IPR001245">
    <property type="entry name" value="Ser-Thr/Tyr_kinase_cat_dom"/>
</dbReference>
<dbReference type="Pfam" id="PF00023">
    <property type="entry name" value="Ank"/>
    <property type="match status" value="1"/>
</dbReference>
<feature type="compositionally biased region" description="Pro residues" evidence="7">
    <location>
        <begin position="602"/>
        <end position="613"/>
    </location>
</feature>
<sequence>MANDRTQSAQIKKNSRAEEWLKNAVKDKHVRMIPFSEISKVKYNVAKGGSGTIHLGAWRNMHIAIKEQHNTNDLIKELKMHKQVHDSNYIVKFFGITKHPLTHDTCIVMQFAENGCLQDFLETQNVSITWLTKYRLAWEIASGLDFIHRENIFHTDLHSRNILIDTGGKALITDFGLSKSVNKTIYTTKAGLFGVVPYVAPERMQNPTYTYNAKCDIYSLGVILWELSSCVIPFEAQLQDVMLAVNIIAGVREKTVPGTAVEYEMLYRRCWDGLPQNRPNMEIVLSELVELLAAEQINPRPAAPRPISPRPPRPLSSESMIAPSTPFPYDNDATVQSSPENTTHMRPASPPSQRPPGARQSIAQGLVPKGQNIPSVPIRDRSGVRVSFIDNQPSKDPKTNGAANNMDQSKNAADNNHQINGTKPNVRVPPMTVPDSPTVSSPPPPSENSSETKASAVDSDANKAGAGPQLLPPLPSFKALALTTPPKDISIPPAPPMESINSVLPETASLALASGLSMASVVSKLNLGSIRTISTISPPPPGAPPPPPAVAGHSNSPRVVSPPSNRPKVISPPKVRNNQVPPPPGRASKTISPPVGSQGRLVPPPPPGTPPIKPSGSPSLGPSPKPPAGMPPSPVLNGSSPAVAKATQADVPRNPVSPIVYVPTTTYKGKSETKVDAEPSLALPSETRPAPRQVPMGFPVVAPLDPHLFPKRSPASEPSVAPSNSSIYKTSRQIDATKPSNSSPALRPNSPEATRKEADPKTSHAIEVNKLGSSTENGAQRIVNHNPPSSNSGSNPPPRSSPGFFPVVDTIRAGLSKAKNQGNRSPEAVPKEQEGSTPSSRSGHEEHANDSRTDPRDMRIAPKDATPPASQGSASKPRVQFDNFYSLADPYKELSQDEPSDFFTAVTQGDLEMIERLLKAHPYLLHESIGFWPHPTPILLAARSRHAIETMKVLIKHGAALDRGDHNGTTVLHFVCEQYPNPTEAVIFLTKAGADCNSRDSKKRTPLMVLLQNSHITSTKVLVETMRVLFKLGAQTKVVDQQHQRTPLHYAIHHCKEPAPVIELLLKKGAEVNAIDSRKSTPLHMVLEKMDNEEIVQMLLLYGADPSLRNGNKRNALCVAAENLRVMSAWFLLENDLLSSAPETIKKANELCSKADGPDKNSKPLFKNLLSDWHGKEGKIRRIQLAQDCILRVQRTPDMKTIDQTQVALEFLESAGASIYLNEQDSSSNGGGSGYAPSSPGGAGGSPGILRLGNIRHGNNNNNNNGHLNNGMGNANGSSHNTPLNNGSSNGGSPTSHHHPSNLNNNNIKELRLAEGVEPLKQTMLPVKSVQQLEKEREAMRHHGHGLFGLDYFILERTLQIKPFSSAIALSSVVQPLLAQLGLLPEIGVQSKIISRMSFMEETDQSVIGVLSNAVPKGDMTIISESCRAPCFFDLLVKIPKERLLFDSVFKTQILVGADGVYSSVRAQMYERLKALNALPEEDQRPLRLGQHCVTWEVPTPGNQICWLLNRLYDEAGTQEERGSSTKQWSQEPAQEMINKARRTKCLISGTVAELVDRTLAYRVSKIKVAVIFSGEGGAQVILNAVMLANALYNIPSTSSQCFQTALKSFYDERFSIAHGVNEFQRPCLGRRALVAGS</sequence>
<dbReference type="InterPro" id="IPR011009">
    <property type="entry name" value="Kinase-like_dom_sf"/>
</dbReference>
<dbReference type="OrthoDB" id="194358at2759"/>
<evidence type="ECO:0000256" key="1">
    <source>
        <dbReference type="ARBA" id="ARBA00005843"/>
    </source>
</evidence>
<comment type="similarity">
    <text evidence="1">Belongs to the protein kinase superfamily. TKL Ser/Thr protein kinase family.</text>
</comment>
<dbReference type="EMBL" id="JAAAUQ010000073">
    <property type="protein sequence ID" value="KAF9155317.1"/>
    <property type="molecule type" value="Genomic_DNA"/>
</dbReference>
<dbReference type="Gene3D" id="1.10.510.10">
    <property type="entry name" value="Transferase(Phosphotransferase) domain 1"/>
    <property type="match status" value="1"/>
</dbReference>
<keyword evidence="3" id="KW-0547">Nucleotide-binding</keyword>
<dbReference type="GO" id="GO:0004674">
    <property type="term" value="F:protein serine/threonine kinase activity"/>
    <property type="evidence" value="ECO:0007669"/>
    <property type="project" value="TreeGrafter"/>
</dbReference>
<feature type="compositionally biased region" description="Low complexity" evidence="7">
    <location>
        <begin position="428"/>
        <end position="439"/>
    </location>
</feature>
<evidence type="ECO:0000256" key="2">
    <source>
        <dbReference type="ARBA" id="ARBA00022679"/>
    </source>
</evidence>
<keyword evidence="2" id="KW-0808">Transferase</keyword>